<dbReference type="Pfam" id="PF01022">
    <property type="entry name" value="HTH_5"/>
    <property type="match status" value="1"/>
</dbReference>
<evidence type="ECO:0000313" key="4">
    <source>
        <dbReference type="Proteomes" id="UP001164761"/>
    </source>
</evidence>
<proteinExistence type="predicted"/>
<feature type="domain" description="HTH arsR-type" evidence="2">
    <location>
        <begin position="1"/>
        <end position="93"/>
    </location>
</feature>
<dbReference type="SMART" id="SM00418">
    <property type="entry name" value="HTH_ARSR"/>
    <property type="match status" value="1"/>
</dbReference>
<dbReference type="InterPro" id="IPR011991">
    <property type="entry name" value="ArsR-like_HTH"/>
</dbReference>
<dbReference type="Proteomes" id="UP001164761">
    <property type="component" value="Chromosome"/>
</dbReference>
<dbReference type="InterPro" id="IPR036388">
    <property type="entry name" value="WH-like_DNA-bd_sf"/>
</dbReference>
<evidence type="ECO:0000259" key="2">
    <source>
        <dbReference type="PROSITE" id="PS50987"/>
    </source>
</evidence>
<dbReference type="InterPro" id="IPR001845">
    <property type="entry name" value="HTH_ArsR_DNA-bd_dom"/>
</dbReference>
<protein>
    <submittedName>
        <fullName evidence="3">Metalloregulator ArsR/SmtB family transcription factor</fullName>
    </submittedName>
</protein>
<dbReference type="PRINTS" id="PR00778">
    <property type="entry name" value="HTHARSR"/>
</dbReference>
<dbReference type="PANTHER" id="PTHR38600:SF1">
    <property type="entry name" value="TRANSCRIPTIONAL REGULATORY PROTEIN"/>
    <property type="match status" value="1"/>
</dbReference>
<sequence>MATPALKHDVFQAIADPTRRKLLGLLADQELPITSISEHFPISRTAVNKHLHVLSDAGLVTSQRVGRETRYRLEPEPLRQVKQWLSYYERFWDNKLAKLKHFVEGEANEAPHSLRIVDEPTREND</sequence>
<evidence type="ECO:0000256" key="1">
    <source>
        <dbReference type="ARBA" id="ARBA00023125"/>
    </source>
</evidence>
<keyword evidence="4" id="KW-1185">Reference proteome</keyword>
<accession>A0ABY6ZD51</accession>
<dbReference type="EMBL" id="CP104067">
    <property type="protein sequence ID" value="WAH40779.1"/>
    <property type="molecule type" value="Genomic_DNA"/>
</dbReference>
<evidence type="ECO:0000313" key="3">
    <source>
        <dbReference type="EMBL" id="WAH40779.1"/>
    </source>
</evidence>
<dbReference type="InterPro" id="IPR036390">
    <property type="entry name" value="WH_DNA-bd_sf"/>
</dbReference>
<name>A0ABY6ZD51_9BACL</name>
<reference evidence="3" key="1">
    <citation type="submission" date="2022-08" db="EMBL/GenBank/DDBJ databases">
        <title>Alicyclobacillus fastidiosus DSM 17978, complete genome.</title>
        <authorList>
            <person name="Wang Q."/>
            <person name="Cai R."/>
            <person name="Wang Z."/>
        </authorList>
    </citation>
    <scope>NUCLEOTIDE SEQUENCE</scope>
    <source>
        <strain evidence="3">DSM 17978</strain>
    </source>
</reference>
<dbReference type="Gene3D" id="1.10.10.10">
    <property type="entry name" value="Winged helix-like DNA-binding domain superfamily/Winged helix DNA-binding domain"/>
    <property type="match status" value="1"/>
</dbReference>
<dbReference type="SUPFAM" id="SSF46785">
    <property type="entry name" value="Winged helix' DNA-binding domain"/>
    <property type="match status" value="1"/>
</dbReference>
<organism evidence="3 4">
    <name type="scientific">Alicyclobacillus fastidiosus</name>
    <dbReference type="NCBI Taxonomy" id="392011"/>
    <lineage>
        <taxon>Bacteria</taxon>
        <taxon>Bacillati</taxon>
        <taxon>Bacillota</taxon>
        <taxon>Bacilli</taxon>
        <taxon>Bacillales</taxon>
        <taxon>Alicyclobacillaceae</taxon>
        <taxon>Alicyclobacillus</taxon>
    </lineage>
</organism>
<dbReference type="PROSITE" id="PS50987">
    <property type="entry name" value="HTH_ARSR_2"/>
    <property type="match status" value="1"/>
</dbReference>
<dbReference type="RefSeq" id="WP_268004675.1">
    <property type="nucleotide sequence ID" value="NZ_BSUT01000001.1"/>
</dbReference>
<gene>
    <name evidence="3" type="ORF">NZD89_21150</name>
</gene>
<keyword evidence="1" id="KW-0238">DNA-binding</keyword>
<dbReference type="NCBIfam" id="NF033788">
    <property type="entry name" value="HTH_metalloreg"/>
    <property type="match status" value="1"/>
</dbReference>
<dbReference type="CDD" id="cd00090">
    <property type="entry name" value="HTH_ARSR"/>
    <property type="match status" value="1"/>
</dbReference>
<dbReference type="PANTHER" id="PTHR38600">
    <property type="entry name" value="TRANSCRIPTIONAL REGULATORY PROTEIN"/>
    <property type="match status" value="1"/>
</dbReference>